<organism evidence="2">
    <name type="scientific">Arion vulgaris</name>
    <dbReference type="NCBI Taxonomy" id="1028688"/>
    <lineage>
        <taxon>Eukaryota</taxon>
        <taxon>Metazoa</taxon>
        <taxon>Spiralia</taxon>
        <taxon>Lophotrochozoa</taxon>
        <taxon>Mollusca</taxon>
        <taxon>Gastropoda</taxon>
        <taxon>Heterobranchia</taxon>
        <taxon>Euthyneura</taxon>
        <taxon>Panpulmonata</taxon>
        <taxon>Eupulmonata</taxon>
        <taxon>Stylommatophora</taxon>
        <taxon>Helicina</taxon>
        <taxon>Arionoidea</taxon>
        <taxon>Arionidae</taxon>
        <taxon>Arion</taxon>
    </lineage>
</organism>
<accession>A0A0B6XUW2</accession>
<gene>
    <name evidence="2" type="primary">ORF2310</name>
</gene>
<protein>
    <submittedName>
        <fullName evidence="2">Uncharacterized protein</fullName>
    </submittedName>
</protein>
<dbReference type="EMBL" id="HACG01000942">
    <property type="protein sequence ID" value="CEK47807.1"/>
    <property type="molecule type" value="Transcribed_RNA"/>
</dbReference>
<feature type="region of interest" description="Disordered" evidence="1">
    <location>
        <begin position="1"/>
        <end position="89"/>
    </location>
</feature>
<feature type="non-terminal residue" evidence="2">
    <location>
        <position position="89"/>
    </location>
</feature>
<evidence type="ECO:0000313" key="2">
    <source>
        <dbReference type="EMBL" id="CEK47807.1"/>
    </source>
</evidence>
<proteinExistence type="predicted"/>
<dbReference type="AlphaFoldDB" id="A0A0B6XUW2"/>
<evidence type="ECO:0000256" key="1">
    <source>
        <dbReference type="SAM" id="MobiDB-lite"/>
    </source>
</evidence>
<feature type="compositionally biased region" description="Basic residues" evidence="1">
    <location>
        <begin position="56"/>
        <end position="65"/>
    </location>
</feature>
<feature type="compositionally biased region" description="Polar residues" evidence="1">
    <location>
        <begin position="36"/>
        <end position="50"/>
    </location>
</feature>
<feature type="compositionally biased region" description="Basic and acidic residues" evidence="1">
    <location>
        <begin position="1"/>
        <end position="35"/>
    </location>
</feature>
<reference evidence="2" key="1">
    <citation type="submission" date="2014-12" db="EMBL/GenBank/DDBJ databases">
        <title>Insight into the proteome of Arion vulgaris.</title>
        <authorList>
            <person name="Aradska J."/>
            <person name="Bulat T."/>
            <person name="Smidak R."/>
            <person name="Sarate P."/>
            <person name="Gangsoo J."/>
            <person name="Sialana F."/>
            <person name="Bilban M."/>
            <person name="Lubec G."/>
        </authorList>
    </citation>
    <scope>NUCLEOTIDE SEQUENCE</scope>
    <source>
        <tissue evidence="2">Skin</tissue>
    </source>
</reference>
<feature type="compositionally biased region" description="Basic and acidic residues" evidence="1">
    <location>
        <begin position="70"/>
        <end position="89"/>
    </location>
</feature>
<sequence length="89" mass="10523">DDRRRSSRFRKNEIEEKSDEKLNTHTKQEDNDRTSKNSSSYRKSVKVDQNTSPISTRRRRTRNSRGSRSLSRERDDKTVFSTDESLKSA</sequence>
<feature type="non-terminal residue" evidence="2">
    <location>
        <position position="1"/>
    </location>
</feature>
<name>A0A0B6XUW2_9EUPU</name>